<proteinExistence type="predicted"/>
<dbReference type="EMBL" id="LBOG01000001">
    <property type="protein sequence ID" value="KKP30634.1"/>
    <property type="molecule type" value="Genomic_DNA"/>
</dbReference>
<dbReference type="AlphaFoldDB" id="A0A0F9YGB1"/>
<gene>
    <name evidence="2" type="ORF">UR19_C0001G0018</name>
</gene>
<dbReference type="InterPro" id="IPR043993">
    <property type="entry name" value="T4SS_pilin"/>
</dbReference>
<name>A0A0F9YGB1_9BACT</name>
<feature type="transmembrane region" description="Helical" evidence="1">
    <location>
        <begin position="26"/>
        <end position="49"/>
    </location>
</feature>
<protein>
    <submittedName>
        <fullName evidence="2">Uncharacterized protein</fullName>
    </submittedName>
</protein>
<keyword evidence="1" id="KW-1133">Transmembrane helix</keyword>
<keyword evidence="1" id="KW-0472">Membrane</keyword>
<accession>A0A0F9YGB1</accession>
<evidence type="ECO:0000313" key="3">
    <source>
        <dbReference type="Proteomes" id="UP000034934"/>
    </source>
</evidence>
<dbReference type="Pfam" id="PF18895">
    <property type="entry name" value="T4SS_pilin"/>
    <property type="match status" value="1"/>
</dbReference>
<organism evidence="2 3">
    <name type="scientific">Candidatus Nomurabacteria bacterium GW2011_GWF1_31_48</name>
    <dbReference type="NCBI Taxonomy" id="1618767"/>
    <lineage>
        <taxon>Bacteria</taxon>
        <taxon>Candidatus Nomuraibacteriota</taxon>
    </lineage>
</organism>
<feature type="transmembrane region" description="Helical" evidence="1">
    <location>
        <begin position="61"/>
        <end position="79"/>
    </location>
</feature>
<dbReference type="Proteomes" id="UP000034934">
    <property type="component" value="Unassembled WGS sequence"/>
</dbReference>
<keyword evidence="1" id="KW-0812">Transmembrane</keyword>
<evidence type="ECO:0000313" key="2">
    <source>
        <dbReference type="EMBL" id="KKP30634.1"/>
    </source>
</evidence>
<sequence length="99" mass="11167">MMCTLAPSPLFQDLLSYVGCIISKSVIPLIFSLAIVIFIWGVVQYVINTEEEAKREKGKEFMIWGILALTVMVSVWGLVRIVGDTFNIEYVVPQLKQSQ</sequence>
<evidence type="ECO:0000256" key="1">
    <source>
        <dbReference type="SAM" id="Phobius"/>
    </source>
</evidence>
<reference evidence="2 3" key="1">
    <citation type="journal article" date="2015" name="Nature">
        <title>rRNA introns, odd ribosomes, and small enigmatic genomes across a large radiation of phyla.</title>
        <authorList>
            <person name="Brown C.T."/>
            <person name="Hug L.A."/>
            <person name="Thomas B.C."/>
            <person name="Sharon I."/>
            <person name="Castelle C.J."/>
            <person name="Singh A."/>
            <person name="Wilkins M.J."/>
            <person name="Williams K.H."/>
            <person name="Banfield J.F."/>
        </authorList>
    </citation>
    <scope>NUCLEOTIDE SEQUENCE [LARGE SCALE GENOMIC DNA]</scope>
</reference>
<comment type="caution">
    <text evidence="2">The sequence shown here is derived from an EMBL/GenBank/DDBJ whole genome shotgun (WGS) entry which is preliminary data.</text>
</comment>